<dbReference type="EMBL" id="CP038490">
    <property type="protein sequence ID" value="QFZ29966.1"/>
    <property type="molecule type" value="Genomic_DNA"/>
</dbReference>
<accession>A0ACD0WRE4</accession>
<keyword evidence="2" id="KW-1185">Reference proteome</keyword>
<reference evidence="2" key="1">
    <citation type="journal article" date="2019" name="MBio">
        <title>Comparative genomics for the elucidation of multidrug resistance (MDR) in Candida lusitaniae.</title>
        <authorList>
            <person name="Kannan A."/>
            <person name="Asner S.A."/>
            <person name="Trachsel E."/>
            <person name="Kelly S."/>
            <person name="Parker J."/>
            <person name="Sanglard D."/>
        </authorList>
    </citation>
    <scope>NUCLEOTIDE SEQUENCE [LARGE SCALE GENOMIC DNA]</scope>
    <source>
        <strain evidence="2">P1</strain>
    </source>
</reference>
<protein>
    <submittedName>
        <fullName evidence="1">Folliculin</fullName>
    </submittedName>
</protein>
<gene>
    <name evidence="1" type="ORF">EJF14_70027</name>
</gene>
<proteinExistence type="predicted"/>
<dbReference type="Proteomes" id="UP000326582">
    <property type="component" value="Chromosome 7"/>
</dbReference>
<name>A0ACD0WRE4_CLALS</name>
<sequence>MTHMPHHLFCVAHFCELHGPSTLLCTQKQSHVSVWPGSSSASCAACALSLPNGATSVVSETRDCSWVSTKYPTSQQIYTSLMKLVMKCLSVESAADPSKPVFFGDTASGFCLAKVFSLRDVHARGGERKYALMLVSDSESAVVHGWGVAAQYFAEIITLVQRQVEKRRESSLSGGVDPERYLRRSKNVPKSLVELTGDSQIFVKLHRVAAELLADLR</sequence>
<evidence type="ECO:0000313" key="2">
    <source>
        <dbReference type="Proteomes" id="UP000326582"/>
    </source>
</evidence>
<evidence type="ECO:0000313" key="1">
    <source>
        <dbReference type="EMBL" id="QFZ29966.1"/>
    </source>
</evidence>
<organism evidence="1 2">
    <name type="scientific">Clavispora lusitaniae</name>
    <name type="common">Candida lusitaniae</name>
    <dbReference type="NCBI Taxonomy" id="36911"/>
    <lineage>
        <taxon>Eukaryota</taxon>
        <taxon>Fungi</taxon>
        <taxon>Dikarya</taxon>
        <taxon>Ascomycota</taxon>
        <taxon>Saccharomycotina</taxon>
        <taxon>Pichiomycetes</taxon>
        <taxon>Metschnikowiaceae</taxon>
        <taxon>Clavispora</taxon>
    </lineage>
</organism>